<feature type="compositionally biased region" description="Polar residues" evidence="2">
    <location>
        <begin position="713"/>
        <end position="736"/>
    </location>
</feature>
<dbReference type="Gene3D" id="3.40.50.2000">
    <property type="entry name" value="Glycogen Phosphorylase B"/>
    <property type="match status" value="2"/>
</dbReference>
<feature type="compositionally biased region" description="Polar residues" evidence="2">
    <location>
        <begin position="1207"/>
        <end position="1216"/>
    </location>
</feature>
<keyword evidence="1" id="KW-0808">Transferase</keyword>
<feature type="domain" description="Glycosyltransferase family 28 N-terminal" evidence="3">
    <location>
        <begin position="157"/>
        <end position="306"/>
    </location>
</feature>
<sequence>MTGNDNAGRSGPPPVPPRSPSRLSRRLSSQPQSNTQQPPSDSPRRTNAVPTHEDLMAGEDEQLDIAPPAYGEGEHHDQLQLSQNGFAADAAVTSTGRVSIHLLEKNRRLSTLLAPAIAKRSKPPPLPPLPSGPLPPPYIPPNLGGLPGQTPPPKLNVVIQIVGSRGDVQPFIALGLVLRDTYGHRVRIATHGTFKQFVEENGLEFFDIGGDPAELMAFMVKHPGLMPGFEALRQGEIRRRRKGVEEMLEGCWRSCITQGGEGDRPFVADAIIANPPSFAHVHIAEKLGVPVHVMFTMPWTPTRAFPHPLADIIATNADDVLTNYVSYTLVEMMTWQGLGDVINRFRTNVLDLESLSLLWAPGLISRMRIPTTYCWSPALIPKPADWGEEVSVSGFFFLNLESGYEPEPALKAFLDAGPPPVYIGFGSIVVDDPDALTKTIFDAVKRTGVRALVSKGWGGIGGDALGLPENVFMLGNCPHDWLFKRVAAVVHHGGAGTTAAGINAGKPTVVVPFFGDQIFWGNMIARSGAGPAPIPFKTLTAENLAAAIETCLEPGTQTKAKELGQKIRAEKGADVGGKTFHQFLNTDNMRCSLAPSRVAVWRVRRTHVRLSALAAAVLVKEGWIKYADLKLHRSIEHDTDEQPWDPVSAATAALVGDFSALTLAVADFPREVFKGAKENKKAKEKTGNSEASSSRSTIVGDRNSVVLDDAASISPSSSHQRTTSHAADTASINSNSTTPTAFTRTDTGTDTSKLSPPPTRASGSSSPTREPFNLDLAVGAGKGAMRILGVGAKVHTNFCLGVARGFRNAPKLYHDETVRPVEKVTGFSSGVRLAGKEFSLGVYDGVSGLFTQPWKGAQKEGPVGLVKGFGKGVGGFFLKNSAALWSIPAYFSQGVQVQMRKSYFSRTEVMAYIIASRAKQGEEDLEFSTEEERRDILARWREMRQDGHDLKGLYSRYKDIKNEDKELGGEGDGNIKEGQQGGPKTGWMRTRGMSFDKRKELHRQKEEWRRTHQGGASSPMSPGDVTPPERGMSSGSGNSSTNNMLMALDDHEAIEAAIRESVRRTSNGNPEEDAAIEQLVRASVMGMRRQQAERALAAEHHVMESLGGSGQNTPPERPPQFNAGWPVDFKGNYISDEEFTNITDEEYQALIEEAVRQSLMEDHADQQGQSYHPYYADEKAALRNLQSKPMGGVSSPREGTFELPGYSGSTPAQRNSNDQDDDEQQLRRALEESEKEFLKDNEKLKRQMTEEEIVLEYVKKQSLQEEEFKRAKRQSGSQQGKGKDVSESWEVLNEYSDEDDEDLKRALEESLRMANKGKGGGPSA</sequence>
<feature type="region of interest" description="Disordered" evidence="2">
    <location>
        <begin position="678"/>
        <end position="700"/>
    </location>
</feature>
<keyword evidence="6" id="KW-1185">Reference proteome</keyword>
<feature type="compositionally biased region" description="Basic and acidic residues" evidence="2">
    <location>
        <begin position="678"/>
        <end position="687"/>
    </location>
</feature>
<gene>
    <name evidence="5" type="ORF">QBC41DRAFT_323663</name>
</gene>
<dbReference type="PANTHER" id="PTHR48050:SF13">
    <property type="entry name" value="STEROL 3-BETA-GLUCOSYLTRANSFERASE UGT80A2"/>
    <property type="match status" value="1"/>
</dbReference>
<name>A0AA39ZC13_9PEZI</name>
<evidence type="ECO:0000313" key="5">
    <source>
        <dbReference type="EMBL" id="KAK0667619.1"/>
    </source>
</evidence>
<dbReference type="CDD" id="cd03784">
    <property type="entry name" value="GT1_Gtf-like"/>
    <property type="match status" value="1"/>
</dbReference>
<dbReference type="FunFam" id="3.40.50.2000:FF:000100">
    <property type="entry name" value="Glycosyltransferase family 1 protein"/>
    <property type="match status" value="1"/>
</dbReference>
<feature type="domain" description="Erythromycin biosynthesis protein CIII-like C-terminal" evidence="4">
    <location>
        <begin position="466"/>
        <end position="571"/>
    </location>
</feature>
<feature type="compositionally biased region" description="Low complexity" evidence="2">
    <location>
        <begin position="20"/>
        <end position="39"/>
    </location>
</feature>
<protein>
    <submittedName>
        <fullName evidence="5">Family 1 putative glycosyltransferase</fullName>
    </submittedName>
</protein>
<dbReference type="Pfam" id="PF06722">
    <property type="entry name" value="EryCIII-like_C"/>
    <property type="match status" value="1"/>
</dbReference>
<dbReference type="PROSITE" id="PS50330">
    <property type="entry name" value="UIM"/>
    <property type="match status" value="2"/>
</dbReference>
<dbReference type="Proteomes" id="UP001174997">
    <property type="component" value="Unassembled WGS sequence"/>
</dbReference>
<proteinExistence type="predicted"/>
<evidence type="ECO:0000313" key="6">
    <source>
        <dbReference type="Proteomes" id="UP001174997"/>
    </source>
</evidence>
<feature type="region of interest" description="Disordered" evidence="2">
    <location>
        <begin position="712"/>
        <end position="770"/>
    </location>
</feature>
<dbReference type="Pfam" id="PF03033">
    <property type="entry name" value="Glyco_transf_28"/>
    <property type="match status" value="1"/>
</dbReference>
<dbReference type="PANTHER" id="PTHR48050">
    <property type="entry name" value="STEROL 3-BETA-GLUCOSYLTRANSFERASE"/>
    <property type="match status" value="1"/>
</dbReference>
<feature type="region of interest" description="Disordered" evidence="2">
    <location>
        <begin position="964"/>
        <end position="1043"/>
    </location>
</feature>
<feature type="region of interest" description="Disordered" evidence="2">
    <location>
        <begin position="1187"/>
        <end position="1226"/>
    </location>
</feature>
<feature type="region of interest" description="Disordered" evidence="2">
    <location>
        <begin position="1264"/>
        <end position="1324"/>
    </location>
</feature>
<dbReference type="InterPro" id="IPR050426">
    <property type="entry name" value="Glycosyltransferase_28"/>
</dbReference>
<dbReference type="SUPFAM" id="SSF53756">
    <property type="entry name" value="UDP-Glycosyltransferase/glycogen phosphorylase"/>
    <property type="match status" value="1"/>
</dbReference>
<feature type="compositionally biased region" description="Low complexity" evidence="2">
    <location>
        <begin position="1031"/>
        <end position="1043"/>
    </location>
</feature>
<dbReference type="GO" id="GO:0005975">
    <property type="term" value="P:carbohydrate metabolic process"/>
    <property type="evidence" value="ECO:0007669"/>
    <property type="project" value="InterPro"/>
</dbReference>
<evidence type="ECO:0000259" key="4">
    <source>
        <dbReference type="Pfam" id="PF06722"/>
    </source>
</evidence>
<reference evidence="5" key="1">
    <citation type="submission" date="2023-06" db="EMBL/GenBank/DDBJ databases">
        <title>Genome-scale phylogeny and comparative genomics of the fungal order Sordariales.</title>
        <authorList>
            <consortium name="Lawrence Berkeley National Laboratory"/>
            <person name="Hensen N."/>
            <person name="Bonometti L."/>
            <person name="Westerberg I."/>
            <person name="Brannstrom I.O."/>
            <person name="Guillou S."/>
            <person name="Cros-Aarteil S."/>
            <person name="Calhoun S."/>
            <person name="Haridas S."/>
            <person name="Kuo A."/>
            <person name="Mondo S."/>
            <person name="Pangilinan J."/>
            <person name="Riley R."/>
            <person name="Labutti K."/>
            <person name="Andreopoulos B."/>
            <person name="Lipzen A."/>
            <person name="Chen C."/>
            <person name="Yanf M."/>
            <person name="Daum C."/>
            <person name="Ng V."/>
            <person name="Clum A."/>
            <person name="Steindorff A."/>
            <person name="Ohm R."/>
            <person name="Martin F."/>
            <person name="Silar P."/>
            <person name="Natvig D."/>
            <person name="Lalanne C."/>
            <person name="Gautier V."/>
            <person name="Ament-Velasquez S.L."/>
            <person name="Kruys A."/>
            <person name="Hutchinson M.I."/>
            <person name="Powell A.J."/>
            <person name="Barry K."/>
            <person name="Miller A.N."/>
            <person name="Grigoriev I.V."/>
            <person name="Debuchy R."/>
            <person name="Gladieux P."/>
            <person name="Thoren M.H."/>
            <person name="Johannesson H."/>
        </authorList>
    </citation>
    <scope>NUCLEOTIDE SEQUENCE</scope>
    <source>
        <strain evidence="5">CBS 307.81</strain>
    </source>
</reference>
<evidence type="ECO:0000259" key="3">
    <source>
        <dbReference type="Pfam" id="PF03033"/>
    </source>
</evidence>
<accession>A0AA39ZC13</accession>
<feature type="compositionally biased region" description="Basic and acidic residues" evidence="2">
    <location>
        <begin position="1302"/>
        <end position="1311"/>
    </location>
</feature>
<evidence type="ECO:0000256" key="1">
    <source>
        <dbReference type="ARBA" id="ARBA00022679"/>
    </source>
</evidence>
<dbReference type="EMBL" id="JAULSY010000069">
    <property type="protein sequence ID" value="KAK0667619.1"/>
    <property type="molecule type" value="Genomic_DNA"/>
</dbReference>
<dbReference type="InterPro" id="IPR004276">
    <property type="entry name" value="GlycoTrans_28_N"/>
</dbReference>
<feature type="region of interest" description="Disordered" evidence="2">
    <location>
        <begin position="1"/>
        <end position="51"/>
    </location>
</feature>
<dbReference type="InterPro" id="IPR010610">
    <property type="entry name" value="EryCIII-like_C"/>
</dbReference>
<dbReference type="InterPro" id="IPR002213">
    <property type="entry name" value="UDP_glucos_trans"/>
</dbReference>
<dbReference type="GO" id="GO:0016906">
    <property type="term" value="F:sterol 3-beta-glucosyltransferase activity"/>
    <property type="evidence" value="ECO:0007669"/>
    <property type="project" value="UniProtKB-ARBA"/>
</dbReference>
<feature type="compositionally biased region" description="Low complexity" evidence="2">
    <location>
        <begin position="737"/>
        <end position="751"/>
    </location>
</feature>
<organism evidence="5 6">
    <name type="scientific">Cercophora samala</name>
    <dbReference type="NCBI Taxonomy" id="330535"/>
    <lineage>
        <taxon>Eukaryota</taxon>
        <taxon>Fungi</taxon>
        <taxon>Dikarya</taxon>
        <taxon>Ascomycota</taxon>
        <taxon>Pezizomycotina</taxon>
        <taxon>Sordariomycetes</taxon>
        <taxon>Sordariomycetidae</taxon>
        <taxon>Sordariales</taxon>
        <taxon>Lasiosphaeriaceae</taxon>
        <taxon>Cercophora</taxon>
    </lineage>
</organism>
<comment type="caution">
    <text evidence="5">The sequence shown here is derived from an EMBL/GenBank/DDBJ whole genome shotgun (WGS) entry which is preliminary data.</text>
</comment>
<evidence type="ECO:0000256" key="2">
    <source>
        <dbReference type="SAM" id="MobiDB-lite"/>
    </source>
</evidence>
<dbReference type="FunFam" id="3.40.50.2000:FF:000009">
    <property type="entry name" value="Sterol 3-beta-glucosyltransferase UGT80A2"/>
    <property type="match status" value="1"/>
</dbReference>
<dbReference type="InterPro" id="IPR003903">
    <property type="entry name" value="UIM_dom"/>
</dbReference>
<dbReference type="SMART" id="SM00726">
    <property type="entry name" value="UIM"/>
    <property type="match status" value="4"/>
</dbReference>
<feature type="compositionally biased region" description="Basic and acidic residues" evidence="2">
    <location>
        <begin position="994"/>
        <end position="1010"/>
    </location>
</feature>